<protein>
    <recommendedName>
        <fullName evidence="7">Ubiquitin-like protease family profile domain-containing protein</fullName>
    </recommendedName>
</protein>
<evidence type="ECO:0000256" key="2">
    <source>
        <dbReference type="ARBA" id="ARBA00022553"/>
    </source>
</evidence>
<dbReference type="InterPro" id="IPR051947">
    <property type="entry name" value="Sentrin-specific_protease"/>
</dbReference>
<keyword evidence="3" id="KW-0645">Protease</keyword>
<dbReference type="AlphaFoldDB" id="A0A9P7YFJ6"/>
<comment type="caution">
    <text evidence="8">The sequence shown here is derived from an EMBL/GenBank/DDBJ whole genome shotgun (WGS) entry which is preliminary data.</text>
</comment>
<evidence type="ECO:0000256" key="6">
    <source>
        <dbReference type="SAM" id="MobiDB-lite"/>
    </source>
</evidence>
<feature type="region of interest" description="Disordered" evidence="6">
    <location>
        <begin position="185"/>
        <end position="307"/>
    </location>
</feature>
<feature type="compositionally biased region" description="Polar residues" evidence="6">
    <location>
        <begin position="211"/>
        <end position="238"/>
    </location>
</feature>
<feature type="compositionally biased region" description="Polar residues" evidence="6">
    <location>
        <begin position="491"/>
        <end position="508"/>
    </location>
</feature>
<feature type="compositionally biased region" description="Polar residues" evidence="6">
    <location>
        <begin position="1"/>
        <end position="14"/>
    </location>
</feature>
<feature type="region of interest" description="Disordered" evidence="6">
    <location>
        <begin position="996"/>
        <end position="1015"/>
    </location>
</feature>
<organism evidence="8 9">
    <name type="scientific">Amylocarpus encephaloides</name>
    <dbReference type="NCBI Taxonomy" id="45428"/>
    <lineage>
        <taxon>Eukaryota</taxon>
        <taxon>Fungi</taxon>
        <taxon>Dikarya</taxon>
        <taxon>Ascomycota</taxon>
        <taxon>Pezizomycotina</taxon>
        <taxon>Leotiomycetes</taxon>
        <taxon>Helotiales</taxon>
        <taxon>Helotiales incertae sedis</taxon>
        <taxon>Amylocarpus</taxon>
    </lineage>
</organism>
<comment type="similarity">
    <text evidence="1">Belongs to the peptidase C48 family.</text>
</comment>
<feature type="domain" description="Ubiquitin-like protease family profile" evidence="7">
    <location>
        <begin position="625"/>
        <end position="954"/>
    </location>
</feature>
<dbReference type="PROSITE" id="PS50600">
    <property type="entry name" value="ULP_PROTEASE"/>
    <property type="match status" value="1"/>
</dbReference>
<keyword evidence="2" id="KW-0597">Phosphoprotein</keyword>
<dbReference type="SUPFAM" id="SSF54001">
    <property type="entry name" value="Cysteine proteinases"/>
    <property type="match status" value="1"/>
</dbReference>
<feature type="region of interest" description="Disordered" evidence="6">
    <location>
        <begin position="1"/>
        <end position="62"/>
    </location>
</feature>
<dbReference type="OrthoDB" id="442460at2759"/>
<keyword evidence="5" id="KW-0378">Hydrolase</keyword>
<evidence type="ECO:0000313" key="8">
    <source>
        <dbReference type="EMBL" id="KAG9232731.1"/>
    </source>
</evidence>
<evidence type="ECO:0000256" key="5">
    <source>
        <dbReference type="ARBA" id="ARBA00022801"/>
    </source>
</evidence>
<dbReference type="EMBL" id="MU251533">
    <property type="protein sequence ID" value="KAG9232731.1"/>
    <property type="molecule type" value="Genomic_DNA"/>
</dbReference>
<evidence type="ECO:0000256" key="3">
    <source>
        <dbReference type="ARBA" id="ARBA00022670"/>
    </source>
</evidence>
<dbReference type="GO" id="GO:0005634">
    <property type="term" value="C:nucleus"/>
    <property type="evidence" value="ECO:0007669"/>
    <property type="project" value="TreeGrafter"/>
</dbReference>
<gene>
    <name evidence="8" type="ORF">BJ875DRAFT_466066</name>
</gene>
<feature type="compositionally biased region" description="Polar residues" evidence="6">
    <location>
        <begin position="246"/>
        <end position="257"/>
    </location>
</feature>
<reference evidence="8" key="1">
    <citation type="journal article" date="2021" name="IMA Fungus">
        <title>Genomic characterization of three marine fungi, including Emericellopsis atlantica sp. nov. with signatures of a generalist lifestyle and marine biomass degradation.</title>
        <authorList>
            <person name="Hagestad O.C."/>
            <person name="Hou L."/>
            <person name="Andersen J.H."/>
            <person name="Hansen E.H."/>
            <person name="Altermark B."/>
            <person name="Li C."/>
            <person name="Kuhnert E."/>
            <person name="Cox R.J."/>
            <person name="Crous P.W."/>
            <person name="Spatafora J.W."/>
            <person name="Lail K."/>
            <person name="Amirebrahimi M."/>
            <person name="Lipzen A."/>
            <person name="Pangilinan J."/>
            <person name="Andreopoulos W."/>
            <person name="Hayes R.D."/>
            <person name="Ng V."/>
            <person name="Grigoriev I.V."/>
            <person name="Jackson S.A."/>
            <person name="Sutton T.D.S."/>
            <person name="Dobson A.D.W."/>
            <person name="Rama T."/>
        </authorList>
    </citation>
    <scope>NUCLEOTIDE SEQUENCE</scope>
    <source>
        <strain evidence="8">TRa018bII</strain>
    </source>
</reference>
<keyword evidence="4" id="KW-0833">Ubl conjugation pathway</keyword>
<evidence type="ECO:0000256" key="1">
    <source>
        <dbReference type="ARBA" id="ARBA00005234"/>
    </source>
</evidence>
<accession>A0A9P7YFJ6</accession>
<feature type="region of interest" description="Disordered" evidence="6">
    <location>
        <begin position="856"/>
        <end position="882"/>
    </location>
</feature>
<dbReference type="Pfam" id="PF02902">
    <property type="entry name" value="Peptidase_C48"/>
    <property type="match status" value="2"/>
</dbReference>
<feature type="region of interest" description="Disordered" evidence="6">
    <location>
        <begin position="464"/>
        <end position="548"/>
    </location>
</feature>
<dbReference type="PANTHER" id="PTHR46896:SF3">
    <property type="entry name" value="FI06413P-RELATED"/>
    <property type="match status" value="1"/>
</dbReference>
<name>A0A9P7YFJ6_9HELO</name>
<dbReference type="PANTHER" id="PTHR46896">
    <property type="entry name" value="SENTRIN-SPECIFIC PROTEASE"/>
    <property type="match status" value="1"/>
</dbReference>
<evidence type="ECO:0000313" key="9">
    <source>
        <dbReference type="Proteomes" id="UP000824998"/>
    </source>
</evidence>
<dbReference type="Proteomes" id="UP000824998">
    <property type="component" value="Unassembled WGS sequence"/>
</dbReference>
<feature type="compositionally biased region" description="Basic and acidic residues" evidence="6">
    <location>
        <begin position="476"/>
        <end position="485"/>
    </location>
</feature>
<proteinExistence type="inferred from homology"/>
<sequence>MPSPIDESQSSSPPRATHKFSPPTRERPIIYNRIHSHDEGGTEFPVEESNKRGKVAGDSPNRSEILYLDGSGTADGGGYLQGNHGALKVIPRKGSRHKRQTGRSLDTLRDPVGLWGHKKVGHRSKSVDITISNHLTSETTQNPQYSSEKEYLPPSPVGRPKHTLQIILPAEPPTWAADEALRETNTHTWSSSGSSVPSSTIIMSPRRRNGHSSSHTKNVSNHTCPRSTWSSPDQTPSAKRQKTHHISTSSTKMQSTKAFVVNDSEEDSTDGLATSGSPMMGASFSESRSRRSRHSSKSKTQTTMSHHDNKIQTIEDDNAQDVEIYHITRLYPVHGFARESSRGSTFEAHLNLKNGFLHVFDKQDPSNTVTFKPLMLSNIQRAEGSSKIKIDTYERNVIEGQARWYLELQSTSSAAPIRIGRVWTRFNSKMKTHLVTIETLDAYFIRAKRMLDEEIIRKFRSEAQTEIQDTEDEECEARRVNEGPDPRPTSPFASMSSCPESKQILKSSSDGRECTPSAITNRNEADSHEDVQLDNFTPSDLSSTPRNCQSSALTMDCEKQSVSTRSLRSRFLFSRGQNPSPSRVLTDIMNLEEDVPCLNRWTYENPDWAKQWHSSVFYESQHGKATVHQDDIERLDDGVFLNDNLIEFYLRYLESELQRNSPHVAKRIYIHNTFFYKTLCKDSQKGARGINYEAVKRWTRKVDLVSYRYIIVPINESSHWYLAIICNASKLLDLGVEQPVLMSDPSTAHERLNSMREQSSDGKENLNHEIIEIPDSQDVDMDSDFVLDESPQNTSMEDIKNRHVDQTAETPFYATENRTSIGTPKPGFFDRNNPPPVSLGDSIQNSQTQPYLVADSTFNSENPNHLGRKKSKTHKRASRRLDPTEPRIITLDSMGQRHSPTCTRLRDYLVAEIYERKEKKVRPPGSIGHTVAGLPQQQNSYDCGIYLLNYVQEFLKQPDEFVRRVLEGDDLAIEFQPPDKLRESIREILFKEQAKQTAKARQKNAEKRRGFPALS</sequence>
<dbReference type="GO" id="GO:0016926">
    <property type="term" value="P:protein desumoylation"/>
    <property type="evidence" value="ECO:0007669"/>
    <property type="project" value="TreeGrafter"/>
</dbReference>
<feature type="compositionally biased region" description="Basic residues" evidence="6">
    <location>
        <begin position="866"/>
        <end position="878"/>
    </location>
</feature>
<dbReference type="GO" id="GO:0005737">
    <property type="term" value="C:cytoplasm"/>
    <property type="evidence" value="ECO:0007669"/>
    <property type="project" value="TreeGrafter"/>
</dbReference>
<dbReference type="GO" id="GO:0006508">
    <property type="term" value="P:proteolysis"/>
    <property type="evidence" value="ECO:0007669"/>
    <property type="project" value="UniProtKB-KW"/>
</dbReference>
<dbReference type="InterPro" id="IPR038765">
    <property type="entry name" value="Papain-like_cys_pep_sf"/>
</dbReference>
<dbReference type="Gene3D" id="3.40.395.10">
    <property type="entry name" value="Adenoviral Proteinase, Chain A"/>
    <property type="match status" value="2"/>
</dbReference>
<feature type="compositionally biased region" description="Polar residues" evidence="6">
    <location>
        <begin position="534"/>
        <end position="548"/>
    </location>
</feature>
<dbReference type="GO" id="GO:0070139">
    <property type="term" value="F:SUMO-specific endopeptidase activity"/>
    <property type="evidence" value="ECO:0007669"/>
    <property type="project" value="TreeGrafter"/>
</dbReference>
<evidence type="ECO:0000256" key="4">
    <source>
        <dbReference type="ARBA" id="ARBA00022786"/>
    </source>
</evidence>
<dbReference type="InterPro" id="IPR003653">
    <property type="entry name" value="Peptidase_C48_C"/>
</dbReference>
<keyword evidence="9" id="KW-1185">Reference proteome</keyword>
<evidence type="ECO:0000259" key="7">
    <source>
        <dbReference type="PROSITE" id="PS50600"/>
    </source>
</evidence>
<feature type="compositionally biased region" description="Low complexity" evidence="6">
    <location>
        <begin position="190"/>
        <end position="199"/>
    </location>
</feature>
<feature type="region of interest" description="Disordered" evidence="6">
    <location>
        <begin position="813"/>
        <end position="844"/>
    </location>
</feature>